<dbReference type="Proteomes" id="UP000034127">
    <property type="component" value="Unassembled WGS sequence"/>
</dbReference>
<comment type="caution">
    <text evidence="1">The sequence shown here is derived from an EMBL/GenBank/DDBJ whole genome shotgun (WGS) entry which is preliminary data.</text>
</comment>
<reference evidence="1 2" key="1">
    <citation type="journal article" date="2015" name="Nature">
        <title>rRNA introns, odd ribosomes, and small enigmatic genomes across a large radiation of phyla.</title>
        <authorList>
            <person name="Brown C.T."/>
            <person name="Hug L.A."/>
            <person name="Thomas B.C."/>
            <person name="Sharon I."/>
            <person name="Castelle C.J."/>
            <person name="Singh A."/>
            <person name="Wilkins M.J."/>
            <person name="Williams K.H."/>
            <person name="Banfield J.F."/>
        </authorList>
    </citation>
    <scope>NUCLEOTIDE SEQUENCE [LARGE SCALE GENOMIC DNA]</scope>
</reference>
<protein>
    <recommendedName>
        <fullName evidence="3">HD/PDEase domain-containing protein</fullName>
    </recommendedName>
</protein>
<proteinExistence type="predicted"/>
<name>A0A0G0BAC3_9BACT</name>
<gene>
    <name evidence="1" type="ORF">UR63_C0034G0015</name>
</gene>
<evidence type="ECO:0008006" key="3">
    <source>
        <dbReference type="Google" id="ProtNLM"/>
    </source>
</evidence>
<dbReference type="EMBL" id="LBPX01000034">
    <property type="protein sequence ID" value="KKP66358.1"/>
    <property type="molecule type" value="Genomic_DNA"/>
</dbReference>
<accession>A0A0G0BAC3</accession>
<evidence type="ECO:0000313" key="2">
    <source>
        <dbReference type="Proteomes" id="UP000034127"/>
    </source>
</evidence>
<dbReference type="AlphaFoldDB" id="A0A0G0BAC3"/>
<sequence length="309" mass="36134">MTALLRERHFTFRGLISSKTYFDINKLFRLQRRSENHGPTLQFLKNSIDGGPSENSDKLTSFVEFAMSSTVKGIFKYATDFYRGVKDSSTHDPYFKHSFYTAFLARELTKDTAFPDEVRIITATSLLHDALIIRRQKKPNFSLRQMYGDLEKMNLNENERRKILLIIDLNTPEGTKNKPSRLDWLKGEFDMFNLLTNDLTVSWIQKRFEILFPIDGQLSDSEALEIKKIVQGIKIANEIARLRETTYDISEGRIDLNKQIGIDFSWRITDFRAKMERIELMRVNSPVFIKAREDLIFLEDFQQHTVPQA</sequence>
<evidence type="ECO:0000313" key="1">
    <source>
        <dbReference type="EMBL" id="KKP66358.1"/>
    </source>
</evidence>
<organism evidence="1 2">
    <name type="scientific">Candidatus Roizmanbacteria bacterium GW2011_GWC2_35_12</name>
    <dbReference type="NCBI Taxonomy" id="1618485"/>
    <lineage>
        <taxon>Bacteria</taxon>
        <taxon>Candidatus Roizmaniibacteriota</taxon>
    </lineage>
</organism>